<organism evidence="2 3">
    <name type="scientific">Xiamenia xianingshaonis</name>
    <dbReference type="NCBI Taxonomy" id="2682776"/>
    <lineage>
        <taxon>Bacteria</taxon>
        <taxon>Bacillati</taxon>
        <taxon>Actinomycetota</taxon>
        <taxon>Coriobacteriia</taxon>
        <taxon>Eggerthellales</taxon>
        <taxon>Eggerthellaceae</taxon>
        <taxon>Xiamenia</taxon>
    </lineage>
</organism>
<reference evidence="2 3" key="1">
    <citation type="submission" date="2019-11" db="EMBL/GenBank/DDBJ databases">
        <title>Eggerthellaceae novel genus isolated from the rectal contents of marmort.</title>
        <authorList>
            <person name="Zhang G."/>
        </authorList>
    </citation>
    <scope>NUCLEOTIDE SEQUENCE [LARGE SCALE GENOMIC DNA]</scope>
    <source>
        <strain evidence="3">zg-886</strain>
    </source>
</reference>
<feature type="compositionally biased region" description="Low complexity" evidence="1">
    <location>
        <begin position="300"/>
        <end position="309"/>
    </location>
</feature>
<evidence type="ECO:0000256" key="1">
    <source>
        <dbReference type="SAM" id="MobiDB-lite"/>
    </source>
</evidence>
<gene>
    <name evidence="2" type="ORF">GMI68_01740</name>
</gene>
<protein>
    <submittedName>
        <fullName evidence="2">Helix-turn-helix domain-containing protein</fullName>
    </submittedName>
</protein>
<comment type="caution">
    <text evidence="2">The sequence shown here is derived from an EMBL/GenBank/DDBJ whole genome shotgun (WGS) entry which is preliminary data.</text>
</comment>
<feature type="region of interest" description="Disordered" evidence="1">
    <location>
        <begin position="253"/>
        <end position="362"/>
    </location>
</feature>
<evidence type="ECO:0000313" key="3">
    <source>
        <dbReference type="Proteomes" id="UP000636394"/>
    </source>
</evidence>
<evidence type="ECO:0000313" key="2">
    <source>
        <dbReference type="EMBL" id="NHM13503.1"/>
    </source>
</evidence>
<proteinExistence type="predicted"/>
<dbReference type="Proteomes" id="UP000636394">
    <property type="component" value="Unassembled WGS sequence"/>
</dbReference>
<feature type="compositionally biased region" description="Basic residues" evidence="1">
    <location>
        <begin position="312"/>
        <end position="322"/>
    </location>
</feature>
<keyword evidence="3" id="KW-1185">Reference proteome</keyword>
<accession>A0ABX0IH10</accession>
<name>A0ABX0IH10_9ACTN</name>
<feature type="region of interest" description="Disordered" evidence="1">
    <location>
        <begin position="1"/>
        <end position="21"/>
    </location>
</feature>
<dbReference type="EMBL" id="WPCR01000002">
    <property type="protein sequence ID" value="NHM13503.1"/>
    <property type="molecule type" value="Genomic_DNA"/>
</dbReference>
<feature type="region of interest" description="Disordered" evidence="1">
    <location>
        <begin position="68"/>
        <end position="122"/>
    </location>
</feature>
<sequence>MRGSGRRTASTCCRSPRSPHDSSELHLRIWLETVWAFSDRRGMLKKGRLNSRKRVPVFQSFAKPQARADFTDAWNRPGSGRDRTGGGAEPAASSSHAPKAFASGRSRPDSPKSQDCMDSTGAPQRRALLFPAVWKPERKGAPMEGARKGRRPLAYDDRVAIEHGLNRGGRMSWIARSIGRTRHVVAEEVKRNWTDDPRGRLAIQNRNICVKYAGCEVRRLCKTMCMAPCRKCRDWLCNSLCPDFEARPCPRRCATGPGASPQTAGSRRRCREPRWRGGAGPTSRCWMRPTATTPSRWTPSWGASASTGSGRRGNRARRRARREKSSLAAFRFLQKGPRPGIPWNGPRLHNPAPARYGLKECR</sequence>